<protein>
    <submittedName>
        <fullName evidence="2">C45 family autoproteolytic acyltransferase/hydrolase</fullName>
    </submittedName>
</protein>
<dbReference type="PANTHER" id="PTHR34180:SF1">
    <property type="entry name" value="BETA-ALANYL-DOPAMINE_CARCININE HYDROLASE"/>
    <property type="match status" value="1"/>
</dbReference>
<dbReference type="InterPro" id="IPR047801">
    <property type="entry name" value="Peptidase_C45"/>
</dbReference>
<dbReference type="GO" id="GO:0016746">
    <property type="term" value="F:acyltransferase activity"/>
    <property type="evidence" value="ECO:0007669"/>
    <property type="project" value="UniProtKB-KW"/>
</dbReference>
<dbReference type="Proteomes" id="UP001596990">
    <property type="component" value="Unassembled WGS sequence"/>
</dbReference>
<evidence type="ECO:0000313" key="2">
    <source>
        <dbReference type="EMBL" id="MFD1019634.1"/>
    </source>
</evidence>
<reference evidence="3" key="1">
    <citation type="journal article" date="2019" name="Int. J. Syst. Evol. Microbiol.">
        <title>The Global Catalogue of Microorganisms (GCM) 10K type strain sequencing project: providing services to taxonomists for standard genome sequencing and annotation.</title>
        <authorList>
            <consortium name="The Broad Institute Genomics Platform"/>
            <consortium name="The Broad Institute Genome Sequencing Center for Infectious Disease"/>
            <person name="Wu L."/>
            <person name="Ma J."/>
        </authorList>
    </citation>
    <scope>NUCLEOTIDE SEQUENCE [LARGE SCALE GENOMIC DNA]</scope>
    <source>
        <strain evidence="3">CCUG 56607</strain>
    </source>
</reference>
<comment type="caution">
    <text evidence="2">The sequence shown here is derived from an EMBL/GenBank/DDBJ whole genome shotgun (WGS) entry which is preliminary data.</text>
</comment>
<dbReference type="InterPro" id="IPR005079">
    <property type="entry name" value="Peptidase_C45_hydrolase"/>
</dbReference>
<dbReference type="CDD" id="cd01935">
    <property type="entry name" value="Ntn_CGH_like"/>
    <property type="match status" value="1"/>
</dbReference>
<gene>
    <name evidence="2" type="ORF">ACFQ2J_10660</name>
</gene>
<feature type="domain" description="Peptidase C45 hydrolase" evidence="1">
    <location>
        <begin position="98"/>
        <end position="297"/>
    </location>
</feature>
<keyword evidence="2" id="KW-0012">Acyltransferase</keyword>
<name>A0ABW3L0M1_9BACI</name>
<dbReference type="RefSeq" id="WP_386059839.1">
    <property type="nucleotide sequence ID" value="NZ_JBHTKL010000005.1"/>
</dbReference>
<proteinExistence type="predicted"/>
<dbReference type="SUPFAM" id="SSF56235">
    <property type="entry name" value="N-terminal nucleophile aminohydrolases (Ntn hydrolases)"/>
    <property type="match status" value="1"/>
</dbReference>
<dbReference type="EMBL" id="JBHTKL010000005">
    <property type="protein sequence ID" value="MFD1019634.1"/>
    <property type="molecule type" value="Genomic_DNA"/>
</dbReference>
<sequence>MEPLQVTIEQYRGRAYQLGYQQGRELDPQLPEKISILENENFSINNMIETFEAYAPHLIDELKGLADGLNWTFEKTASRFSGYDLPKISGMGCSSMVNEAFAVRNYDFSPDLYDKRLVLIQPQECLASIGYSLHVIGRHEGVNEKGLFIALHFVGNENPKPGLAASTVVRIVLDTCTTTEEAIALLQKLPHAWSYNYSLADAYGSTAVVEASTEKVTTRNKPNTLSCTNHFQHIRKETDATYSHARFESMESTGPKDFSSAFEWFKDPASPLFFHAYHQLFGTLHTFAYDFEKGIVLTALPYGDTLKVDWSAWVDGKPLPHKLLTGKLIAKNLREHGEAMGWTSGSKP</sequence>
<keyword evidence="3" id="KW-1185">Reference proteome</keyword>
<evidence type="ECO:0000259" key="1">
    <source>
        <dbReference type="Pfam" id="PF03417"/>
    </source>
</evidence>
<dbReference type="NCBIfam" id="NF040521">
    <property type="entry name" value="C45_proenzyme"/>
    <property type="match status" value="1"/>
</dbReference>
<dbReference type="PANTHER" id="PTHR34180">
    <property type="entry name" value="PEPTIDASE C45"/>
    <property type="match status" value="1"/>
</dbReference>
<keyword evidence="2" id="KW-0808">Transferase</keyword>
<evidence type="ECO:0000313" key="3">
    <source>
        <dbReference type="Proteomes" id="UP001596990"/>
    </source>
</evidence>
<accession>A0ABW3L0M1</accession>
<dbReference type="Gene3D" id="3.60.60.10">
    <property type="entry name" value="Penicillin V Acylase, Chain A"/>
    <property type="match status" value="1"/>
</dbReference>
<dbReference type="InterPro" id="IPR047794">
    <property type="entry name" value="C45_proenzyme-like"/>
</dbReference>
<organism evidence="2 3">
    <name type="scientific">Thalassobacillus hwangdonensis</name>
    <dbReference type="NCBI Taxonomy" id="546108"/>
    <lineage>
        <taxon>Bacteria</taxon>
        <taxon>Bacillati</taxon>
        <taxon>Bacillota</taxon>
        <taxon>Bacilli</taxon>
        <taxon>Bacillales</taxon>
        <taxon>Bacillaceae</taxon>
        <taxon>Thalassobacillus</taxon>
    </lineage>
</organism>
<dbReference type="Pfam" id="PF03417">
    <property type="entry name" value="AAT"/>
    <property type="match status" value="1"/>
</dbReference>
<dbReference type="InterPro" id="IPR029055">
    <property type="entry name" value="Ntn_hydrolases_N"/>
</dbReference>